<evidence type="ECO:0000256" key="1">
    <source>
        <dbReference type="ARBA" id="ARBA00005578"/>
    </source>
</evidence>
<organism evidence="3 4">
    <name type="scientific">Candidatus Accumulibacter vicinus</name>
    <dbReference type="NCBI Taxonomy" id="2954382"/>
    <lineage>
        <taxon>Bacteria</taxon>
        <taxon>Pseudomonadati</taxon>
        <taxon>Pseudomonadota</taxon>
        <taxon>Betaproteobacteria</taxon>
        <taxon>Candidatus Accumulibacter</taxon>
    </lineage>
</organism>
<dbReference type="Pfam" id="PF01722">
    <property type="entry name" value="BolA"/>
    <property type="match status" value="1"/>
</dbReference>
<dbReference type="InterPro" id="IPR036065">
    <property type="entry name" value="BolA-like_sf"/>
</dbReference>
<evidence type="ECO:0000256" key="2">
    <source>
        <dbReference type="RuleBase" id="RU003860"/>
    </source>
</evidence>
<dbReference type="PIRSF" id="PIRSF003113">
    <property type="entry name" value="BolA"/>
    <property type="match status" value="1"/>
</dbReference>
<dbReference type="InterPro" id="IPR002634">
    <property type="entry name" value="BolA"/>
</dbReference>
<dbReference type="PANTHER" id="PTHR46229">
    <property type="entry name" value="BOLA TRANSCRIPTION REGULATOR"/>
    <property type="match status" value="1"/>
</dbReference>
<dbReference type="EMBL" id="JDSS02000043">
    <property type="protein sequence ID" value="KFB66421.1"/>
    <property type="molecule type" value="Genomic_DNA"/>
</dbReference>
<gene>
    <name evidence="3" type="ORF">CAPSK01_004310</name>
</gene>
<evidence type="ECO:0000313" key="4">
    <source>
        <dbReference type="Proteomes" id="UP000019812"/>
    </source>
</evidence>
<dbReference type="InterPro" id="IPR050961">
    <property type="entry name" value="BolA/IbaG_stress_morph_reg"/>
</dbReference>
<dbReference type="Gene3D" id="3.30.300.90">
    <property type="entry name" value="BolA-like"/>
    <property type="match status" value="1"/>
</dbReference>
<dbReference type="AlphaFoldDB" id="A0A084XVC7"/>
<dbReference type="STRING" id="1457154.CAPSK01_004310"/>
<comment type="caution">
    <text evidence="3">The sequence shown here is derived from an EMBL/GenBank/DDBJ whole genome shotgun (WGS) entry which is preliminary data.</text>
</comment>
<name>A0A084XVC7_9PROT</name>
<protein>
    <submittedName>
        <fullName evidence="3">Putative transcriptional regulator, BolA superfamily</fullName>
    </submittedName>
</protein>
<proteinExistence type="inferred from homology"/>
<dbReference type="SUPFAM" id="SSF82657">
    <property type="entry name" value="BolA-like"/>
    <property type="match status" value="1"/>
</dbReference>
<evidence type="ECO:0000313" key="3">
    <source>
        <dbReference type="EMBL" id="KFB66421.1"/>
    </source>
</evidence>
<comment type="similarity">
    <text evidence="1 2">Belongs to the BolA/IbaG family.</text>
</comment>
<sequence>MMHPEQLQKIIAEGLPCEHLQVVGDGHHFEALIVSAEFSGRNRVQRQQRVNEVLRLHFDSGDLHALSMKTQTPEEWSAASG</sequence>
<dbReference type="PANTHER" id="PTHR46229:SF2">
    <property type="entry name" value="BOLA-LIKE PROTEIN 1"/>
    <property type="match status" value="1"/>
</dbReference>
<dbReference type="RefSeq" id="WP_273704067.1">
    <property type="nucleotide sequence ID" value="NZ_JDSS02000043.1"/>
</dbReference>
<accession>A0A084XVC7</accession>
<dbReference type="Proteomes" id="UP000019812">
    <property type="component" value="Unassembled WGS sequence"/>
</dbReference>
<reference evidence="3 4" key="1">
    <citation type="submission" date="2014-07" db="EMBL/GenBank/DDBJ databases">
        <title>Expanding our view of genomic diversity in Candidatus Accumulibacter clades.</title>
        <authorList>
            <person name="Skennerton C.T."/>
            <person name="Barr J.J."/>
            <person name="Slater F.R."/>
            <person name="Bond P.L."/>
            <person name="Tyson G.W."/>
        </authorList>
    </citation>
    <scope>NUCLEOTIDE SEQUENCE [LARGE SCALE GENOMIC DNA]</scope>
    <source>
        <strain evidence="4">SK-01</strain>
    </source>
</reference>